<evidence type="ECO:0000256" key="4">
    <source>
        <dbReference type="PIRSR" id="PIRSR005902-1"/>
    </source>
</evidence>
<dbReference type="AlphaFoldDB" id="A0A844FYR0"/>
<dbReference type="SUPFAM" id="SSF51556">
    <property type="entry name" value="Metallo-dependent hydrolases"/>
    <property type="match status" value="1"/>
</dbReference>
<reference evidence="5 6" key="1">
    <citation type="submission" date="2019-08" db="EMBL/GenBank/DDBJ databases">
        <title>In-depth cultivation of the pig gut microbiome towards novel bacterial diversity and tailored functional studies.</title>
        <authorList>
            <person name="Wylensek D."/>
            <person name="Hitch T.C.A."/>
            <person name="Clavel T."/>
        </authorList>
    </citation>
    <scope>NUCLEOTIDE SEQUENCE [LARGE SCALE GENOMIC DNA]</scope>
    <source>
        <strain evidence="5 6">BBE-744-WT-12</strain>
    </source>
</reference>
<gene>
    <name evidence="5" type="ORF">FYJ85_02235</name>
</gene>
<keyword evidence="3" id="KW-0378">Hydrolase</keyword>
<dbReference type="InterPro" id="IPR032466">
    <property type="entry name" value="Metal_Hydrolase"/>
</dbReference>
<dbReference type="PANTHER" id="PTHR46124:SF2">
    <property type="entry name" value="D-AMINOACYL-TRNA DEACYLASE"/>
    <property type="match status" value="1"/>
</dbReference>
<protein>
    <submittedName>
        <fullName evidence="5">TatD family deoxyribonuclease</fullName>
    </submittedName>
</protein>
<evidence type="ECO:0000313" key="5">
    <source>
        <dbReference type="EMBL" id="MST95862.1"/>
    </source>
</evidence>
<dbReference type="InterPro" id="IPR001130">
    <property type="entry name" value="TatD-like"/>
</dbReference>
<evidence type="ECO:0000256" key="3">
    <source>
        <dbReference type="ARBA" id="ARBA00022801"/>
    </source>
</evidence>
<dbReference type="PIRSF" id="PIRSF005902">
    <property type="entry name" value="DNase_TatD"/>
    <property type="match status" value="1"/>
</dbReference>
<dbReference type="GO" id="GO:0016788">
    <property type="term" value="F:hydrolase activity, acting on ester bonds"/>
    <property type="evidence" value="ECO:0007669"/>
    <property type="project" value="InterPro"/>
</dbReference>
<evidence type="ECO:0000313" key="6">
    <source>
        <dbReference type="Proteomes" id="UP000435649"/>
    </source>
</evidence>
<dbReference type="FunFam" id="3.20.20.140:FF:000005">
    <property type="entry name" value="TatD family hydrolase"/>
    <property type="match status" value="1"/>
</dbReference>
<keyword evidence="6" id="KW-1185">Reference proteome</keyword>
<dbReference type="GO" id="GO:0005829">
    <property type="term" value="C:cytosol"/>
    <property type="evidence" value="ECO:0007669"/>
    <property type="project" value="TreeGrafter"/>
</dbReference>
<evidence type="ECO:0000256" key="2">
    <source>
        <dbReference type="ARBA" id="ARBA00022723"/>
    </source>
</evidence>
<name>A0A844FYR0_9BACT</name>
<keyword evidence="2 4" id="KW-0479">Metal-binding</keyword>
<comment type="similarity">
    <text evidence="1">Belongs to the metallo-dependent hydrolases superfamily. TatD-type hydrolase family.</text>
</comment>
<feature type="binding site" evidence="4">
    <location>
        <position position="218"/>
    </location>
    <ligand>
        <name>a divalent metal cation</name>
        <dbReference type="ChEBI" id="CHEBI:60240"/>
        <label>1</label>
    </ligand>
</feature>
<dbReference type="Gene3D" id="3.20.20.140">
    <property type="entry name" value="Metal-dependent hydrolases"/>
    <property type="match status" value="1"/>
</dbReference>
<dbReference type="PANTHER" id="PTHR46124">
    <property type="entry name" value="D-AMINOACYL-TRNA DEACYLASE"/>
    <property type="match status" value="1"/>
</dbReference>
<dbReference type="PROSITE" id="PS01091">
    <property type="entry name" value="TATD_3"/>
    <property type="match status" value="1"/>
</dbReference>
<dbReference type="EMBL" id="VUNS01000002">
    <property type="protein sequence ID" value="MST95862.1"/>
    <property type="molecule type" value="Genomic_DNA"/>
</dbReference>
<dbReference type="Pfam" id="PF01026">
    <property type="entry name" value="TatD_DNase"/>
    <property type="match status" value="1"/>
</dbReference>
<sequence length="273" mass="30548">MELFDSHFHYYGETSPVEYFRNVMAEAAVPPQSDAGVPEKLYLMAAGGDYLESCRSREFAQVIETAYFAAGVHPHNADKFLAEANDFAVFRGHPKLKAIGELGLDYFYEHSSRAEQMEVFRRFLELALAWDLPAIVHLRDKDGVWTAYEDGLALLTPFAAAGGRFVVHCFSGTPAWAEKFLALGACLGVTGLVTFNRADNIRETLAVIPDDRLLIETDSPYLAPVPHRGVENHPGFLVLIAARVAAERRRELESIARLTTENARRFFRIEVEP</sequence>
<dbReference type="CDD" id="cd01310">
    <property type="entry name" value="TatD_DNAse"/>
    <property type="match status" value="1"/>
</dbReference>
<evidence type="ECO:0000256" key="1">
    <source>
        <dbReference type="ARBA" id="ARBA00009275"/>
    </source>
</evidence>
<accession>A0A844FYR0</accession>
<dbReference type="InterPro" id="IPR018228">
    <property type="entry name" value="DNase_TatD-rel_CS"/>
</dbReference>
<feature type="binding site" evidence="4">
    <location>
        <position position="7"/>
    </location>
    <ligand>
        <name>a divalent metal cation</name>
        <dbReference type="ChEBI" id="CHEBI:60240"/>
        <label>1</label>
    </ligand>
</feature>
<dbReference type="RefSeq" id="WP_106055016.1">
    <property type="nucleotide sequence ID" value="NZ_CALXOB010000031.1"/>
</dbReference>
<organism evidence="5 6">
    <name type="scientific">Victivallis lenta</name>
    <dbReference type="NCBI Taxonomy" id="2606640"/>
    <lineage>
        <taxon>Bacteria</taxon>
        <taxon>Pseudomonadati</taxon>
        <taxon>Lentisphaerota</taxon>
        <taxon>Lentisphaeria</taxon>
        <taxon>Victivallales</taxon>
        <taxon>Victivallaceae</taxon>
        <taxon>Victivallis</taxon>
    </lineage>
</organism>
<feature type="binding site" evidence="4">
    <location>
        <position position="137"/>
    </location>
    <ligand>
        <name>a divalent metal cation</name>
        <dbReference type="ChEBI" id="CHEBI:60240"/>
        <label>2</label>
    </ligand>
</feature>
<dbReference type="Proteomes" id="UP000435649">
    <property type="component" value="Unassembled WGS sequence"/>
</dbReference>
<comment type="caution">
    <text evidence="5">The sequence shown here is derived from an EMBL/GenBank/DDBJ whole genome shotgun (WGS) entry which is preliminary data.</text>
</comment>
<proteinExistence type="inferred from homology"/>
<feature type="binding site" evidence="4">
    <location>
        <position position="9"/>
    </location>
    <ligand>
        <name>a divalent metal cation</name>
        <dbReference type="ChEBI" id="CHEBI:60240"/>
        <label>1</label>
    </ligand>
</feature>
<feature type="binding site" evidence="4">
    <location>
        <position position="101"/>
    </location>
    <ligand>
        <name>a divalent metal cation</name>
        <dbReference type="ChEBI" id="CHEBI:60240"/>
        <label>1</label>
    </ligand>
</feature>
<feature type="binding site" evidence="4">
    <location>
        <position position="168"/>
    </location>
    <ligand>
        <name>a divalent metal cation</name>
        <dbReference type="ChEBI" id="CHEBI:60240"/>
        <label>2</label>
    </ligand>
</feature>
<dbReference type="GO" id="GO:0046872">
    <property type="term" value="F:metal ion binding"/>
    <property type="evidence" value="ECO:0007669"/>
    <property type="project" value="UniProtKB-KW"/>
</dbReference>